<evidence type="ECO:0000256" key="1">
    <source>
        <dbReference type="SAM" id="MobiDB-lite"/>
    </source>
</evidence>
<protein>
    <submittedName>
        <fullName evidence="2">Uncharacterized protein</fullName>
    </submittedName>
</protein>
<reference evidence="2" key="2">
    <citation type="journal article" date="2020" name="Nat. Commun.">
        <title>Large-scale genome sequencing of mycorrhizal fungi provides insights into the early evolution of symbiotic traits.</title>
        <authorList>
            <person name="Miyauchi S."/>
            <person name="Kiss E."/>
            <person name="Kuo A."/>
            <person name="Drula E."/>
            <person name="Kohler A."/>
            <person name="Sanchez-Garcia M."/>
            <person name="Morin E."/>
            <person name="Andreopoulos B."/>
            <person name="Barry K.W."/>
            <person name="Bonito G."/>
            <person name="Buee M."/>
            <person name="Carver A."/>
            <person name="Chen C."/>
            <person name="Cichocki N."/>
            <person name="Clum A."/>
            <person name="Culley D."/>
            <person name="Crous P.W."/>
            <person name="Fauchery L."/>
            <person name="Girlanda M."/>
            <person name="Hayes R.D."/>
            <person name="Keri Z."/>
            <person name="LaButti K."/>
            <person name="Lipzen A."/>
            <person name="Lombard V."/>
            <person name="Magnuson J."/>
            <person name="Maillard F."/>
            <person name="Murat C."/>
            <person name="Nolan M."/>
            <person name="Ohm R.A."/>
            <person name="Pangilinan J."/>
            <person name="Pereira M.F."/>
            <person name="Perotto S."/>
            <person name="Peter M."/>
            <person name="Pfister S."/>
            <person name="Riley R."/>
            <person name="Sitrit Y."/>
            <person name="Stielow J.B."/>
            <person name="Szollosi G."/>
            <person name="Zifcakova L."/>
            <person name="Stursova M."/>
            <person name="Spatafora J.W."/>
            <person name="Tedersoo L."/>
            <person name="Vaario L.M."/>
            <person name="Yamada A."/>
            <person name="Yan M."/>
            <person name="Wang P."/>
            <person name="Xu J."/>
            <person name="Bruns T."/>
            <person name="Baldrian P."/>
            <person name="Vilgalys R."/>
            <person name="Dunand C."/>
            <person name="Henrissat B."/>
            <person name="Grigoriev I.V."/>
            <person name="Hibbett D."/>
            <person name="Nagy L.G."/>
            <person name="Martin F.M."/>
        </authorList>
    </citation>
    <scope>NUCLEOTIDE SEQUENCE</scope>
    <source>
        <strain evidence="2">BED1</strain>
    </source>
</reference>
<sequence>MCAYKSSREGDAVSDDNRSVIRDVKSDEFADFVWVWYNPRYSYANQTKEKWLSILKLATLWGFNEIKHLAIRQLEKMKLGPIEKITTYKQYAVDGKLLLPSYFTLCTSPTLPSPEEGNILTMDTILRLASARERIVLRASELGCKTPTVASAPESIIKAIVAELFELSLHPNHESVRVEGQANNGNALADTPEVITVKEPKKGRMNGDGVSQESPQSKPAPAVVKWT</sequence>
<dbReference type="AlphaFoldDB" id="A0AAD4GBR7"/>
<accession>A0AAD4GBR7</accession>
<keyword evidence="3" id="KW-1185">Reference proteome</keyword>
<feature type="region of interest" description="Disordered" evidence="1">
    <location>
        <begin position="180"/>
        <end position="227"/>
    </location>
</feature>
<name>A0AAD4GBR7_BOLED</name>
<dbReference type="EMBL" id="WHUW01000026">
    <property type="protein sequence ID" value="KAF8435083.1"/>
    <property type="molecule type" value="Genomic_DNA"/>
</dbReference>
<evidence type="ECO:0000313" key="3">
    <source>
        <dbReference type="Proteomes" id="UP001194468"/>
    </source>
</evidence>
<evidence type="ECO:0000313" key="2">
    <source>
        <dbReference type="EMBL" id="KAF8435083.1"/>
    </source>
</evidence>
<gene>
    <name evidence="2" type="ORF">L210DRAFT_2546880</name>
</gene>
<dbReference type="Proteomes" id="UP001194468">
    <property type="component" value="Unassembled WGS sequence"/>
</dbReference>
<proteinExistence type="predicted"/>
<reference evidence="2" key="1">
    <citation type="submission" date="2019-10" db="EMBL/GenBank/DDBJ databases">
        <authorList>
            <consortium name="DOE Joint Genome Institute"/>
            <person name="Kuo A."/>
            <person name="Miyauchi S."/>
            <person name="Kiss E."/>
            <person name="Drula E."/>
            <person name="Kohler A."/>
            <person name="Sanchez-Garcia M."/>
            <person name="Andreopoulos B."/>
            <person name="Barry K.W."/>
            <person name="Bonito G."/>
            <person name="Buee M."/>
            <person name="Carver A."/>
            <person name="Chen C."/>
            <person name="Cichocki N."/>
            <person name="Clum A."/>
            <person name="Culley D."/>
            <person name="Crous P.W."/>
            <person name="Fauchery L."/>
            <person name="Girlanda M."/>
            <person name="Hayes R."/>
            <person name="Keri Z."/>
            <person name="LaButti K."/>
            <person name="Lipzen A."/>
            <person name="Lombard V."/>
            <person name="Magnuson J."/>
            <person name="Maillard F."/>
            <person name="Morin E."/>
            <person name="Murat C."/>
            <person name="Nolan M."/>
            <person name="Ohm R."/>
            <person name="Pangilinan J."/>
            <person name="Pereira M."/>
            <person name="Perotto S."/>
            <person name="Peter M."/>
            <person name="Riley R."/>
            <person name="Sitrit Y."/>
            <person name="Stielow B."/>
            <person name="Szollosi G."/>
            <person name="Zifcakova L."/>
            <person name="Stursova M."/>
            <person name="Spatafora J.W."/>
            <person name="Tedersoo L."/>
            <person name="Vaario L.-M."/>
            <person name="Yamada A."/>
            <person name="Yan M."/>
            <person name="Wang P."/>
            <person name="Xu J."/>
            <person name="Bruns T."/>
            <person name="Baldrian P."/>
            <person name="Vilgalys R."/>
            <person name="Henrissat B."/>
            <person name="Grigoriev I.V."/>
            <person name="Hibbett D."/>
            <person name="Nagy L.G."/>
            <person name="Martin F.M."/>
        </authorList>
    </citation>
    <scope>NUCLEOTIDE SEQUENCE</scope>
    <source>
        <strain evidence="2">BED1</strain>
    </source>
</reference>
<comment type="caution">
    <text evidence="2">The sequence shown here is derived from an EMBL/GenBank/DDBJ whole genome shotgun (WGS) entry which is preliminary data.</text>
</comment>
<organism evidence="2 3">
    <name type="scientific">Boletus edulis BED1</name>
    <dbReference type="NCBI Taxonomy" id="1328754"/>
    <lineage>
        <taxon>Eukaryota</taxon>
        <taxon>Fungi</taxon>
        <taxon>Dikarya</taxon>
        <taxon>Basidiomycota</taxon>
        <taxon>Agaricomycotina</taxon>
        <taxon>Agaricomycetes</taxon>
        <taxon>Agaricomycetidae</taxon>
        <taxon>Boletales</taxon>
        <taxon>Boletineae</taxon>
        <taxon>Boletaceae</taxon>
        <taxon>Boletoideae</taxon>
        <taxon>Boletus</taxon>
    </lineage>
</organism>